<comment type="caution">
    <text evidence="2">The sequence shown here is derived from an EMBL/GenBank/DDBJ whole genome shotgun (WGS) entry which is preliminary data.</text>
</comment>
<sequence>MDRRIPFDAPHDFRDLGGRPTADGRRVRPGLLHRSDSLGKLSTDTADWTRFLSPGIRTVVDLRHPWETGARGPVPEHPSFAYHNLSSEHRPYDPAALAAGVAPGPYLAERHTEIAEDGAKEIAAALRLVADAARAAPPWSSTAPRARTARACRPPWSWACWASPARRSSRTSPSPTGPPRPSWPSGRPAATAAPRPGRPPAVPRRR</sequence>
<feature type="compositionally biased region" description="Basic and acidic residues" evidence="1">
    <location>
        <begin position="1"/>
        <end position="26"/>
    </location>
</feature>
<evidence type="ECO:0000313" key="3">
    <source>
        <dbReference type="Proteomes" id="UP000579523"/>
    </source>
</evidence>
<keyword evidence="3" id="KW-1185">Reference proteome</keyword>
<dbReference type="SUPFAM" id="SSF52799">
    <property type="entry name" value="(Phosphotyrosine protein) phosphatases II"/>
    <property type="match status" value="1"/>
</dbReference>
<organism evidence="2 3">
    <name type="scientific">Streptomyces griseomycini</name>
    <dbReference type="NCBI Taxonomy" id="66895"/>
    <lineage>
        <taxon>Bacteria</taxon>
        <taxon>Bacillati</taxon>
        <taxon>Actinomycetota</taxon>
        <taxon>Actinomycetes</taxon>
        <taxon>Kitasatosporales</taxon>
        <taxon>Streptomycetaceae</taxon>
        <taxon>Streptomyces</taxon>
    </lineage>
</organism>
<evidence type="ECO:0000256" key="1">
    <source>
        <dbReference type="SAM" id="MobiDB-lite"/>
    </source>
</evidence>
<feature type="region of interest" description="Disordered" evidence="1">
    <location>
        <begin position="1"/>
        <end position="27"/>
    </location>
</feature>
<feature type="region of interest" description="Disordered" evidence="1">
    <location>
        <begin position="162"/>
        <end position="206"/>
    </location>
</feature>
<dbReference type="EMBL" id="JACHJI010000022">
    <property type="protein sequence ID" value="MBB4903049.1"/>
    <property type="molecule type" value="Genomic_DNA"/>
</dbReference>
<reference evidence="2 3" key="1">
    <citation type="submission" date="2020-08" db="EMBL/GenBank/DDBJ databases">
        <title>Genomic Encyclopedia of Type Strains, Phase III (KMG-III): the genomes of soil and plant-associated and newly described type strains.</title>
        <authorList>
            <person name="Whitman W."/>
        </authorList>
    </citation>
    <scope>NUCLEOTIDE SEQUENCE [LARGE SCALE GENOMIC DNA]</scope>
    <source>
        <strain evidence="2 3">CECT 3273</strain>
    </source>
</reference>
<gene>
    <name evidence="2" type="ORF">FHS37_007146</name>
</gene>
<protein>
    <submittedName>
        <fullName evidence="2">Uncharacterized protein</fullName>
    </submittedName>
</protein>
<dbReference type="Proteomes" id="UP000579523">
    <property type="component" value="Unassembled WGS sequence"/>
</dbReference>
<proteinExistence type="predicted"/>
<dbReference type="InterPro" id="IPR029021">
    <property type="entry name" value="Prot-tyrosine_phosphatase-like"/>
</dbReference>
<dbReference type="GO" id="GO:0004721">
    <property type="term" value="F:phosphoprotein phosphatase activity"/>
    <property type="evidence" value="ECO:0007669"/>
    <property type="project" value="InterPro"/>
</dbReference>
<evidence type="ECO:0000313" key="2">
    <source>
        <dbReference type="EMBL" id="MBB4903049.1"/>
    </source>
</evidence>
<name>A0A7W7PXG1_9ACTN</name>
<feature type="compositionally biased region" description="Pro residues" evidence="1">
    <location>
        <begin position="196"/>
        <end position="206"/>
    </location>
</feature>
<feature type="compositionally biased region" description="Low complexity" evidence="1">
    <location>
        <begin position="183"/>
        <end position="195"/>
    </location>
</feature>
<dbReference type="AlphaFoldDB" id="A0A7W7PXG1"/>
<feature type="compositionally biased region" description="Low complexity" evidence="1">
    <location>
        <begin position="162"/>
        <end position="174"/>
    </location>
</feature>
<accession>A0A7W7PXG1</accession>
<dbReference type="Gene3D" id="3.90.190.10">
    <property type="entry name" value="Protein tyrosine phosphatase superfamily"/>
    <property type="match status" value="1"/>
</dbReference>
<dbReference type="Pfam" id="PF13350">
    <property type="entry name" value="Y_phosphatase3"/>
    <property type="match status" value="1"/>
</dbReference>
<dbReference type="InterPro" id="IPR026893">
    <property type="entry name" value="Tyr/Ser_Pase_IphP-type"/>
</dbReference>